<dbReference type="AlphaFoldDB" id="A0A368BNA8"/>
<reference evidence="10 11" key="1">
    <citation type="journal article" date="2018" name="Microbiome">
        <title>Fine metagenomic profile of the Mediterranean stratified and mixed water columns revealed by assembly and recruitment.</title>
        <authorList>
            <person name="Haro-Moreno J.M."/>
            <person name="Lopez-Perez M."/>
            <person name="De La Torre J.R."/>
            <person name="Picazo A."/>
            <person name="Camacho A."/>
            <person name="Rodriguez-Valera F."/>
        </authorList>
    </citation>
    <scope>NUCLEOTIDE SEQUENCE [LARGE SCALE GENOMIC DNA]</scope>
    <source>
        <strain evidence="10">MED-G83</strain>
    </source>
</reference>
<feature type="binding site" evidence="7">
    <location>
        <begin position="322"/>
        <end position="324"/>
    </location>
    <ligand>
        <name>substrate</name>
        <note>ligand shared with subunit alpha</note>
    </ligand>
</feature>
<dbReference type="Gene3D" id="3.30.470.20">
    <property type="entry name" value="ATP-grasp fold, B domain"/>
    <property type="match status" value="1"/>
</dbReference>
<dbReference type="PIRSF" id="PIRSF001554">
    <property type="entry name" value="SucCS_beta"/>
    <property type="match status" value="1"/>
</dbReference>
<feature type="binding site" evidence="7">
    <location>
        <position position="200"/>
    </location>
    <ligand>
        <name>Mg(2+)</name>
        <dbReference type="ChEBI" id="CHEBI:18420"/>
    </ligand>
</feature>
<accession>A0A368BNA8</accession>
<dbReference type="SUPFAM" id="SSF56059">
    <property type="entry name" value="Glutathione synthetase ATP-binding domain-like"/>
    <property type="match status" value="1"/>
</dbReference>
<dbReference type="Gene3D" id="3.40.50.261">
    <property type="entry name" value="Succinyl-CoA synthetase domains"/>
    <property type="match status" value="1"/>
</dbReference>
<keyword evidence="2 7" id="KW-0816">Tricarboxylic acid cycle</keyword>
<dbReference type="EC" id="6.2.1.5" evidence="7"/>
<dbReference type="PROSITE" id="PS01217">
    <property type="entry name" value="SUCCINYL_COA_LIG_3"/>
    <property type="match status" value="1"/>
</dbReference>
<comment type="catalytic activity">
    <reaction evidence="7">
        <text>GTP + succinate + CoA = succinyl-CoA + GDP + phosphate</text>
        <dbReference type="Rhea" id="RHEA:22120"/>
        <dbReference type="ChEBI" id="CHEBI:30031"/>
        <dbReference type="ChEBI" id="CHEBI:37565"/>
        <dbReference type="ChEBI" id="CHEBI:43474"/>
        <dbReference type="ChEBI" id="CHEBI:57287"/>
        <dbReference type="ChEBI" id="CHEBI:57292"/>
        <dbReference type="ChEBI" id="CHEBI:58189"/>
    </reaction>
</comment>
<dbReference type="Pfam" id="PF00549">
    <property type="entry name" value="Ligase_CoA"/>
    <property type="match status" value="1"/>
</dbReference>
<feature type="binding site" evidence="7">
    <location>
        <position position="100"/>
    </location>
    <ligand>
        <name>ATP</name>
        <dbReference type="ChEBI" id="CHEBI:30616"/>
    </ligand>
</feature>
<feature type="domain" description="ATP-citrate synthase/succinyl-CoA ligase C-terminal" evidence="8">
    <location>
        <begin position="263"/>
        <end position="382"/>
    </location>
</feature>
<evidence type="ECO:0000256" key="5">
    <source>
        <dbReference type="ARBA" id="ARBA00022741"/>
    </source>
</evidence>
<evidence type="ECO:0000256" key="1">
    <source>
        <dbReference type="ARBA" id="ARBA00009182"/>
    </source>
</evidence>
<dbReference type="GO" id="GO:0006104">
    <property type="term" value="P:succinyl-CoA metabolic process"/>
    <property type="evidence" value="ECO:0007669"/>
    <property type="project" value="TreeGrafter"/>
</dbReference>
<dbReference type="Pfam" id="PF08442">
    <property type="entry name" value="ATP-grasp_2"/>
    <property type="match status" value="1"/>
</dbReference>
<evidence type="ECO:0000256" key="6">
    <source>
        <dbReference type="ARBA" id="ARBA00022842"/>
    </source>
</evidence>
<dbReference type="GO" id="GO:0042709">
    <property type="term" value="C:succinate-CoA ligase complex"/>
    <property type="evidence" value="ECO:0007669"/>
    <property type="project" value="TreeGrafter"/>
</dbReference>
<feature type="binding site" evidence="7">
    <location>
        <begin position="54"/>
        <end position="56"/>
    </location>
    <ligand>
        <name>ATP</name>
        <dbReference type="ChEBI" id="CHEBI:30616"/>
    </ligand>
</feature>
<dbReference type="UniPathway" id="UPA00223">
    <property type="reaction ID" value="UER00999"/>
</dbReference>
<keyword evidence="6 7" id="KW-0460">Magnesium</keyword>
<organism evidence="10 11">
    <name type="scientific">SAR86 cluster bacterium</name>
    <dbReference type="NCBI Taxonomy" id="2030880"/>
    <lineage>
        <taxon>Bacteria</taxon>
        <taxon>Pseudomonadati</taxon>
        <taxon>Pseudomonadota</taxon>
        <taxon>Gammaproteobacteria</taxon>
        <taxon>SAR86 cluster</taxon>
    </lineage>
</organism>
<feature type="binding site" evidence="7">
    <location>
        <position position="103"/>
    </location>
    <ligand>
        <name>ATP</name>
        <dbReference type="ChEBI" id="CHEBI:30616"/>
    </ligand>
</feature>
<dbReference type="FunFam" id="3.40.50.261:FF:000001">
    <property type="entry name" value="Succinate--CoA ligase [ADP-forming] subunit beta"/>
    <property type="match status" value="1"/>
</dbReference>
<evidence type="ECO:0000256" key="7">
    <source>
        <dbReference type="HAMAP-Rule" id="MF_00558"/>
    </source>
</evidence>
<evidence type="ECO:0000256" key="2">
    <source>
        <dbReference type="ARBA" id="ARBA00022532"/>
    </source>
</evidence>
<evidence type="ECO:0000259" key="8">
    <source>
        <dbReference type="Pfam" id="PF00549"/>
    </source>
</evidence>
<proteinExistence type="inferred from homology"/>
<protein>
    <recommendedName>
        <fullName evidence="7">Succinate--CoA ligase [ADP-forming] subunit beta</fullName>
        <ecNumber evidence="7">6.2.1.5</ecNumber>
    </recommendedName>
    <alternativeName>
        <fullName evidence="7">Succinyl-CoA synthetase subunit beta</fullName>
        <shortName evidence="7">SCS-beta</shortName>
    </alternativeName>
</protein>
<evidence type="ECO:0000256" key="3">
    <source>
        <dbReference type="ARBA" id="ARBA00022598"/>
    </source>
</evidence>
<dbReference type="InterPro" id="IPR013815">
    <property type="entry name" value="ATP_grasp_subdomain_1"/>
</dbReference>
<comment type="caution">
    <text evidence="10">The sequence shown here is derived from an EMBL/GenBank/DDBJ whole genome shotgun (WGS) entry which is preliminary data.</text>
</comment>
<dbReference type="NCBIfam" id="TIGR01016">
    <property type="entry name" value="sucCoAbeta"/>
    <property type="match status" value="1"/>
</dbReference>
<dbReference type="HAMAP" id="MF_00558">
    <property type="entry name" value="Succ_CoA_beta"/>
    <property type="match status" value="1"/>
</dbReference>
<comment type="function">
    <text evidence="7">Succinyl-CoA synthetase functions in the citric acid cycle (TCA), coupling the hydrolysis of succinyl-CoA to the synthesis of either ATP or GTP and thus represents the only step of substrate-level phosphorylation in the TCA. The beta subunit provides nucleotide specificity of the enzyme and binds the substrate succinate, while the binding sites for coenzyme A and phosphate are found in the alpha subunit.</text>
</comment>
<feature type="domain" description="ATP-grasp fold succinyl-CoA synthetase-type" evidence="9">
    <location>
        <begin position="2"/>
        <end position="204"/>
    </location>
</feature>
<sequence length="387" mass="42681">MNLHEYQAKELFEKYGMPVSKRSLIANKENIEDALNQINFFDGCVAKVQAHTGGRGKVGGVKLCSTIEDVKVFVDQWLGKNIVTIQTDNEGLPVNVISLEELTNINKELYMSLVVDRGSKSISMIVSEAGGMNIEEVAETNPEKILKAQLNTDFKISEDKVTHIAKQLSLNESQSKEFNEIIDSCCRLFKDKDLSLLEINPLVITDKGHLHCLDAKINIDENALYRQEDLTALRDASQEDQREYEAKQSDLSYVALDGNIGCMVNGAGLAMGTMDTIKLYDGEPANFLDVGGTATKERVSTAFQLILSDKNVKGILVNIFGGIVRCDLIAQGIIDAIKERSVDVPIVVRLQGNQSDYGKELLNQSGLNVIGEDSLQLAAQRIVELVR</sequence>
<dbReference type="PANTHER" id="PTHR11815">
    <property type="entry name" value="SUCCINYL-COA SYNTHETASE BETA CHAIN"/>
    <property type="match status" value="1"/>
</dbReference>
<dbReference type="InterPro" id="IPR013650">
    <property type="entry name" value="ATP-grasp_succ-CoA_synth-type"/>
</dbReference>
<evidence type="ECO:0000313" key="11">
    <source>
        <dbReference type="Proteomes" id="UP000252147"/>
    </source>
</evidence>
<comment type="similarity">
    <text evidence="1 7">Belongs to the succinate/malate CoA ligase beta subunit family.</text>
</comment>
<evidence type="ECO:0000256" key="4">
    <source>
        <dbReference type="ARBA" id="ARBA00022723"/>
    </source>
</evidence>
<dbReference type="InterPro" id="IPR016102">
    <property type="entry name" value="Succinyl-CoA_synth-like"/>
</dbReference>
<dbReference type="Gene3D" id="3.30.1490.20">
    <property type="entry name" value="ATP-grasp fold, A domain"/>
    <property type="match status" value="1"/>
</dbReference>
<name>A0A368BNA8_9GAMM</name>
<feature type="binding site" evidence="7">
    <location>
        <position position="265"/>
    </location>
    <ligand>
        <name>substrate</name>
        <note>ligand shared with subunit alpha</note>
    </ligand>
</feature>
<keyword evidence="5 7" id="KW-0547">Nucleotide-binding</keyword>
<gene>
    <name evidence="7" type="primary">sucC</name>
    <name evidence="10" type="ORF">DBW97_01995</name>
</gene>
<dbReference type="EMBL" id="QOPD01000002">
    <property type="protein sequence ID" value="RCL38809.1"/>
    <property type="molecule type" value="Genomic_DNA"/>
</dbReference>
<evidence type="ECO:0000259" key="9">
    <source>
        <dbReference type="Pfam" id="PF08442"/>
    </source>
</evidence>
<feature type="binding site" evidence="7">
    <location>
        <position position="47"/>
    </location>
    <ligand>
        <name>ATP</name>
        <dbReference type="ChEBI" id="CHEBI:30616"/>
    </ligand>
</feature>
<dbReference type="GO" id="GO:0004776">
    <property type="term" value="F:succinate-CoA ligase (GDP-forming) activity"/>
    <property type="evidence" value="ECO:0007669"/>
    <property type="project" value="RHEA"/>
</dbReference>
<dbReference type="GO" id="GO:0005829">
    <property type="term" value="C:cytosol"/>
    <property type="evidence" value="ECO:0007669"/>
    <property type="project" value="TreeGrafter"/>
</dbReference>
<comment type="catalytic activity">
    <reaction evidence="7">
        <text>succinate + ATP + CoA = succinyl-CoA + ADP + phosphate</text>
        <dbReference type="Rhea" id="RHEA:17661"/>
        <dbReference type="ChEBI" id="CHEBI:30031"/>
        <dbReference type="ChEBI" id="CHEBI:30616"/>
        <dbReference type="ChEBI" id="CHEBI:43474"/>
        <dbReference type="ChEBI" id="CHEBI:57287"/>
        <dbReference type="ChEBI" id="CHEBI:57292"/>
        <dbReference type="ChEBI" id="CHEBI:456216"/>
        <dbReference type="EC" id="6.2.1.5"/>
    </reaction>
</comment>
<dbReference type="Proteomes" id="UP000252147">
    <property type="component" value="Unassembled WGS sequence"/>
</dbReference>
<dbReference type="GO" id="GO:0000287">
    <property type="term" value="F:magnesium ion binding"/>
    <property type="evidence" value="ECO:0007669"/>
    <property type="project" value="UniProtKB-UniRule"/>
</dbReference>
<comment type="subunit">
    <text evidence="7">Heterotetramer of two alpha and two beta subunits.</text>
</comment>
<dbReference type="PANTHER" id="PTHR11815:SF10">
    <property type="entry name" value="SUCCINATE--COA LIGASE [GDP-FORMING] SUBUNIT BETA, MITOCHONDRIAL"/>
    <property type="match status" value="1"/>
</dbReference>
<dbReference type="SUPFAM" id="SSF52210">
    <property type="entry name" value="Succinyl-CoA synthetase domains"/>
    <property type="match status" value="1"/>
</dbReference>
<dbReference type="InterPro" id="IPR005809">
    <property type="entry name" value="Succ_CoA_ligase-like_bsu"/>
</dbReference>
<dbReference type="GO" id="GO:0005524">
    <property type="term" value="F:ATP binding"/>
    <property type="evidence" value="ECO:0007669"/>
    <property type="project" value="UniProtKB-UniRule"/>
</dbReference>
<dbReference type="GO" id="GO:0006099">
    <property type="term" value="P:tricarboxylic acid cycle"/>
    <property type="evidence" value="ECO:0007669"/>
    <property type="project" value="UniProtKB-UniRule"/>
</dbReference>
<dbReference type="InterPro" id="IPR005811">
    <property type="entry name" value="SUCC_ACL_C"/>
</dbReference>
<feature type="binding site" evidence="7">
    <location>
        <position position="108"/>
    </location>
    <ligand>
        <name>ATP</name>
        <dbReference type="ChEBI" id="CHEBI:30616"/>
    </ligand>
</feature>
<dbReference type="GO" id="GO:0004775">
    <property type="term" value="F:succinate-CoA ligase (ADP-forming) activity"/>
    <property type="evidence" value="ECO:0007669"/>
    <property type="project" value="UniProtKB-UniRule"/>
</dbReference>
<dbReference type="InterPro" id="IPR017866">
    <property type="entry name" value="Succ-CoA_synthase_bsu_CS"/>
</dbReference>
<keyword evidence="3 7" id="KW-0436">Ligase</keyword>
<dbReference type="NCBIfam" id="NF001913">
    <property type="entry name" value="PRK00696.1"/>
    <property type="match status" value="1"/>
</dbReference>
<keyword evidence="7" id="KW-0067">ATP-binding</keyword>
<dbReference type="FunFam" id="3.30.470.20:FF:000002">
    <property type="entry name" value="Succinate--CoA ligase [ADP-forming] subunit beta"/>
    <property type="match status" value="1"/>
</dbReference>
<comment type="cofactor">
    <cofactor evidence="7">
        <name>Mg(2+)</name>
        <dbReference type="ChEBI" id="CHEBI:18420"/>
    </cofactor>
    <text evidence="7">Binds 1 Mg(2+) ion per subunit.</text>
</comment>
<feature type="binding site" evidence="7">
    <location>
        <position position="214"/>
    </location>
    <ligand>
        <name>Mg(2+)</name>
        <dbReference type="ChEBI" id="CHEBI:18420"/>
    </ligand>
</feature>
<evidence type="ECO:0000313" key="10">
    <source>
        <dbReference type="EMBL" id="RCL38809.1"/>
    </source>
</evidence>
<keyword evidence="4 7" id="KW-0479">Metal-binding</keyword>
<comment type="pathway">
    <text evidence="7">Carbohydrate metabolism; tricarboxylic acid cycle; succinate from succinyl-CoA (ligase route): step 1/1.</text>
</comment>